<sequence>MSECIKYDSAYVEKARAEGKTFFGSAVIDGLLQENADLRARLEAAEKEIAETDQKIADAYKACCLKMLDMSAIFDNQQHKINNLQAAYEVVRGALDCIAGLTTHEWENKIARKALKDCSYIKCHVCKYEPSCDYEPHTERCLAKYSKVDQALSTTPEQAGERVQYLVTVATDTLAWLKQNKLGDTGHGRCLAEALAKYRGGADGE</sequence>
<evidence type="ECO:0000256" key="1">
    <source>
        <dbReference type="SAM" id="Coils"/>
    </source>
</evidence>
<proteinExistence type="predicted"/>
<name>A0ABP2C395_9FIRM</name>
<protein>
    <submittedName>
        <fullName evidence="2">Uncharacterized protein</fullName>
    </submittedName>
</protein>
<keyword evidence="1" id="KW-0175">Coiled coil</keyword>
<reference evidence="2 3" key="1">
    <citation type="submission" date="2016-01" db="EMBL/GenBank/DDBJ databases">
        <authorList>
            <person name="Brown R."/>
        </authorList>
    </citation>
    <scope>NUCLEOTIDE SEQUENCE [LARGE SCALE GENOMIC DNA]</scope>
    <source>
        <strain evidence="2">Sporomusa sphaeroides DSM 2875</strain>
    </source>
</reference>
<dbReference type="EMBL" id="FCOW01000004">
    <property type="protein sequence ID" value="CVK18480.1"/>
    <property type="molecule type" value="Genomic_DNA"/>
</dbReference>
<evidence type="ECO:0000313" key="3">
    <source>
        <dbReference type="Proteomes" id="UP000245702"/>
    </source>
</evidence>
<dbReference type="Proteomes" id="UP000245702">
    <property type="component" value="Unassembled WGS sequence"/>
</dbReference>
<keyword evidence="3" id="KW-1185">Reference proteome</keyword>
<accession>A0ABP2C395</accession>
<comment type="caution">
    <text evidence="2">The sequence shown here is derived from an EMBL/GenBank/DDBJ whole genome shotgun (WGS) entry which is preliminary data.</text>
</comment>
<evidence type="ECO:0000313" key="2">
    <source>
        <dbReference type="EMBL" id="CVK18480.1"/>
    </source>
</evidence>
<dbReference type="RefSeq" id="WP_075756402.1">
    <property type="nucleotide sequence ID" value="NZ_CP146991.1"/>
</dbReference>
<gene>
    <name evidence="2" type="ORF">SSPH_01118</name>
</gene>
<organism evidence="2 3">
    <name type="scientific">Sporomusa sphaeroides DSM 2875</name>
    <dbReference type="NCBI Taxonomy" id="1337886"/>
    <lineage>
        <taxon>Bacteria</taxon>
        <taxon>Bacillati</taxon>
        <taxon>Bacillota</taxon>
        <taxon>Negativicutes</taxon>
        <taxon>Selenomonadales</taxon>
        <taxon>Sporomusaceae</taxon>
        <taxon>Sporomusa</taxon>
    </lineage>
</organism>
<feature type="coiled-coil region" evidence="1">
    <location>
        <begin position="28"/>
        <end position="62"/>
    </location>
</feature>